<comment type="caution">
    <text evidence="2">The sequence shown here is derived from an EMBL/GenBank/DDBJ whole genome shotgun (WGS) entry which is preliminary data.</text>
</comment>
<sequence length="263" mass="28918">MHFIVCIKQVPDTEELGKVKINPETNTLKREGVSSIINPFDENAIEEALRLREKKGGEVTALSMGPPQAEEALRKTLAMGVDRAILLSDKAFAGADTLATSYVLAVAIKKIGEFDLILSGKQAIDGDTAQVGPGIAEWLSIPQLTYIRKLEVNDNKVRAERVLEDSFEVVETSLPCLVTVTKDINEPRYPSLRGLLKAKKEEIPIWGCHNLSVERKRVGADGSPTQVIKIFTPEPPGKGEILSGEISEVADRLIREIKKRKIV</sequence>
<dbReference type="InterPro" id="IPR014729">
    <property type="entry name" value="Rossmann-like_a/b/a_fold"/>
</dbReference>
<dbReference type="SMART" id="SM00893">
    <property type="entry name" value="ETF"/>
    <property type="match status" value="1"/>
</dbReference>
<evidence type="ECO:0000313" key="2">
    <source>
        <dbReference type="EMBL" id="KKM79464.1"/>
    </source>
</evidence>
<dbReference type="InterPro" id="IPR033948">
    <property type="entry name" value="ETF_beta_N"/>
</dbReference>
<dbReference type="Pfam" id="PF01012">
    <property type="entry name" value="ETF"/>
    <property type="match status" value="1"/>
</dbReference>
<dbReference type="PANTHER" id="PTHR21294:SF17">
    <property type="entry name" value="PROTEIN FIXA"/>
    <property type="match status" value="1"/>
</dbReference>
<dbReference type="AlphaFoldDB" id="A0A0F9KBE3"/>
<gene>
    <name evidence="2" type="ORF">LCGC14_1349670</name>
</gene>
<feature type="domain" description="Electron transfer flavoprotein alpha/beta-subunit N-terminal" evidence="1">
    <location>
        <begin position="25"/>
        <end position="215"/>
    </location>
</feature>
<protein>
    <recommendedName>
        <fullName evidence="1">Electron transfer flavoprotein alpha/beta-subunit N-terminal domain-containing protein</fullName>
    </recommendedName>
</protein>
<organism evidence="2">
    <name type="scientific">marine sediment metagenome</name>
    <dbReference type="NCBI Taxonomy" id="412755"/>
    <lineage>
        <taxon>unclassified sequences</taxon>
        <taxon>metagenomes</taxon>
        <taxon>ecological metagenomes</taxon>
    </lineage>
</organism>
<name>A0A0F9KBE3_9ZZZZ</name>
<evidence type="ECO:0000259" key="1">
    <source>
        <dbReference type="SMART" id="SM00893"/>
    </source>
</evidence>
<dbReference type="InterPro" id="IPR012255">
    <property type="entry name" value="ETF_b"/>
</dbReference>
<dbReference type="InterPro" id="IPR014730">
    <property type="entry name" value="ETF_a/b_N"/>
</dbReference>
<dbReference type="PANTHER" id="PTHR21294">
    <property type="entry name" value="ELECTRON TRANSFER FLAVOPROTEIN BETA-SUBUNIT"/>
    <property type="match status" value="1"/>
</dbReference>
<dbReference type="GO" id="GO:0009055">
    <property type="term" value="F:electron transfer activity"/>
    <property type="evidence" value="ECO:0007669"/>
    <property type="project" value="InterPro"/>
</dbReference>
<accession>A0A0F9KBE3</accession>
<dbReference type="EMBL" id="LAZR01008330">
    <property type="protein sequence ID" value="KKM79464.1"/>
    <property type="molecule type" value="Genomic_DNA"/>
</dbReference>
<reference evidence="2" key="1">
    <citation type="journal article" date="2015" name="Nature">
        <title>Complex archaea that bridge the gap between prokaryotes and eukaryotes.</title>
        <authorList>
            <person name="Spang A."/>
            <person name="Saw J.H."/>
            <person name="Jorgensen S.L."/>
            <person name="Zaremba-Niedzwiedzka K."/>
            <person name="Martijn J."/>
            <person name="Lind A.E."/>
            <person name="van Eijk R."/>
            <person name="Schleper C."/>
            <person name="Guy L."/>
            <person name="Ettema T.J."/>
        </authorList>
    </citation>
    <scope>NUCLEOTIDE SEQUENCE</scope>
</reference>
<dbReference type="SUPFAM" id="SSF52402">
    <property type="entry name" value="Adenine nucleotide alpha hydrolases-like"/>
    <property type="match status" value="1"/>
</dbReference>
<dbReference type="Gene3D" id="3.40.50.620">
    <property type="entry name" value="HUPs"/>
    <property type="match status" value="1"/>
</dbReference>
<dbReference type="PIRSF" id="PIRSF000090">
    <property type="entry name" value="Beta-ETF"/>
    <property type="match status" value="1"/>
</dbReference>
<proteinExistence type="predicted"/>
<dbReference type="CDD" id="cd01714">
    <property type="entry name" value="ETF_beta"/>
    <property type="match status" value="1"/>
</dbReference>